<dbReference type="SUPFAM" id="SSF53807">
    <property type="entry name" value="Helical backbone' metal receptor"/>
    <property type="match status" value="1"/>
</dbReference>
<dbReference type="AlphaFoldDB" id="A0A0A5G1K5"/>
<dbReference type="RefSeq" id="WP_027448718.1">
    <property type="nucleotide sequence ID" value="NZ_AVPF01000046.1"/>
</dbReference>
<name>A0A0A5G1K5_9BACI</name>
<dbReference type="InterPro" id="IPR054828">
    <property type="entry name" value="Vit_B12_bind_prot"/>
</dbReference>
<protein>
    <submittedName>
        <fullName evidence="5">ABC transporter substrate-binding protein</fullName>
    </submittedName>
</protein>
<dbReference type="Pfam" id="PF01497">
    <property type="entry name" value="Peripla_BP_2"/>
    <property type="match status" value="1"/>
</dbReference>
<dbReference type="STRING" id="1385511.GCA_000425225_02251"/>
<evidence type="ECO:0000313" key="6">
    <source>
        <dbReference type="Proteomes" id="UP000030403"/>
    </source>
</evidence>
<dbReference type="OrthoDB" id="9787772at2"/>
<reference evidence="5 6" key="1">
    <citation type="submission" date="2013-08" db="EMBL/GenBank/DDBJ databases">
        <authorList>
            <person name="Huang J."/>
            <person name="Wang G."/>
        </authorList>
    </citation>
    <scope>NUCLEOTIDE SEQUENCE [LARGE SCALE GENOMIC DNA]</scope>
    <source>
        <strain evidence="5 6">BH030004</strain>
    </source>
</reference>
<accession>A0A0A5G1K5</accession>
<feature type="coiled-coil region" evidence="3">
    <location>
        <begin position="109"/>
        <end position="136"/>
    </location>
</feature>
<evidence type="ECO:0000256" key="2">
    <source>
        <dbReference type="ARBA" id="ARBA00022729"/>
    </source>
</evidence>
<dbReference type="PROSITE" id="PS50983">
    <property type="entry name" value="FE_B12_PBP"/>
    <property type="match status" value="1"/>
</dbReference>
<comment type="caution">
    <text evidence="5">The sequence shown here is derived from an EMBL/GenBank/DDBJ whole genome shotgun (WGS) entry which is preliminary data.</text>
</comment>
<evidence type="ECO:0000259" key="4">
    <source>
        <dbReference type="PROSITE" id="PS50983"/>
    </source>
</evidence>
<dbReference type="InterPro" id="IPR050902">
    <property type="entry name" value="ABC_Transporter_SBP"/>
</dbReference>
<keyword evidence="3" id="KW-0175">Coiled coil</keyword>
<dbReference type="Proteomes" id="UP000030403">
    <property type="component" value="Unassembled WGS sequence"/>
</dbReference>
<dbReference type="Gene3D" id="3.40.50.1980">
    <property type="entry name" value="Nitrogenase molybdenum iron protein domain"/>
    <property type="match status" value="2"/>
</dbReference>
<dbReference type="CDD" id="cd01144">
    <property type="entry name" value="BtuF"/>
    <property type="match status" value="1"/>
</dbReference>
<comment type="similarity">
    <text evidence="1">Belongs to the bacterial solute-binding protein 8 family.</text>
</comment>
<dbReference type="InterPro" id="IPR002491">
    <property type="entry name" value="ABC_transptr_periplasmic_BD"/>
</dbReference>
<feature type="domain" description="Fe/B12 periplasmic-binding" evidence="4">
    <location>
        <begin position="2"/>
        <end position="257"/>
    </location>
</feature>
<evidence type="ECO:0000313" key="5">
    <source>
        <dbReference type="EMBL" id="KGX84945.1"/>
    </source>
</evidence>
<evidence type="ECO:0000256" key="3">
    <source>
        <dbReference type="SAM" id="Coils"/>
    </source>
</evidence>
<dbReference type="PANTHER" id="PTHR30535:SF34">
    <property type="entry name" value="MOLYBDATE-BINDING PROTEIN MOLA"/>
    <property type="match status" value="1"/>
</dbReference>
<dbReference type="NCBIfam" id="NF038402">
    <property type="entry name" value="TroA_like"/>
    <property type="match status" value="1"/>
</dbReference>
<dbReference type="eggNOG" id="COG0614">
    <property type="taxonomic scope" value="Bacteria"/>
</dbReference>
<gene>
    <name evidence="5" type="ORF">N783_15665</name>
</gene>
<dbReference type="EMBL" id="AVPF01000046">
    <property type="protein sequence ID" value="KGX84945.1"/>
    <property type="molecule type" value="Genomic_DNA"/>
</dbReference>
<sequence>MRLVSICPSNTELVAYLGLTDQLVGVDHFSDWPEAVQDLPKLGPDLSIRMDKVEDLEPDLVLASLSVPGMEKNIEELEKRGLPYIVLNPNSLEEIAQDLRKVGEHTGTQERAERVVKKYEQTIQQYKDLAETIEHKPSLYWEWWPEPVFTPGGTNWLTEISQLAGGRNVFGDEEKASVQTDWDEVYKRNPDVVCMVWVGVKERKMDPDHVRERDGWEAVNAVQDDRIHLLEEAFYCRPSPRLLVGLQKVASILHPDVFPEGPFEDPLLQME</sequence>
<dbReference type="PANTHER" id="PTHR30535">
    <property type="entry name" value="VITAMIN B12-BINDING PROTEIN"/>
    <property type="match status" value="1"/>
</dbReference>
<keyword evidence="6" id="KW-1185">Reference proteome</keyword>
<proteinExistence type="inferred from homology"/>
<evidence type="ECO:0000256" key="1">
    <source>
        <dbReference type="ARBA" id="ARBA00008814"/>
    </source>
</evidence>
<keyword evidence="2" id="KW-0732">Signal</keyword>
<organism evidence="5 6">
    <name type="scientific">Pontibacillus marinus BH030004 = DSM 16465</name>
    <dbReference type="NCBI Taxonomy" id="1385511"/>
    <lineage>
        <taxon>Bacteria</taxon>
        <taxon>Bacillati</taxon>
        <taxon>Bacillota</taxon>
        <taxon>Bacilli</taxon>
        <taxon>Bacillales</taxon>
        <taxon>Bacillaceae</taxon>
        <taxon>Pontibacillus</taxon>
    </lineage>
</organism>